<dbReference type="EMBL" id="JBFDAA010000001">
    <property type="protein sequence ID" value="KAL1140189.1"/>
    <property type="molecule type" value="Genomic_DNA"/>
</dbReference>
<dbReference type="Gene3D" id="3.20.20.70">
    <property type="entry name" value="Aldolase class I"/>
    <property type="match status" value="1"/>
</dbReference>
<comment type="subunit">
    <text evidence="4">Homotetramer.</text>
</comment>
<dbReference type="GO" id="GO:0008747">
    <property type="term" value="F:N-acetylneuraminate lyase activity"/>
    <property type="evidence" value="ECO:0007669"/>
    <property type="project" value="UniProtKB-EC"/>
</dbReference>
<evidence type="ECO:0000256" key="7">
    <source>
        <dbReference type="ARBA" id="ARBA00023239"/>
    </source>
</evidence>
<dbReference type="PANTHER" id="PTHR12128">
    <property type="entry name" value="DIHYDRODIPICOLINATE SYNTHASE"/>
    <property type="match status" value="1"/>
</dbReference>
<dbReference type="Proteomes" id="UP001558652">
    <property type="component" value="Unassembled WGS sequence"/>
</dbReference>
<accession>A0ABD0ZJG7</accession>
<dbReference type="InterPro" id="IPR013785">
    <property type="entry name" value="Aldolase_TIM"/>
</dbReference>
<reference evidence="11 12" key="1">
    <citation type="submission" date="2024-07" db="EMBL/GenBank/DDBJ databases">
        <title>Chromosome-level genome assembly of the water stick insect Ranatra chinensis (Heteroptera: Nepidae).</title>
        <authorList>
            <person name="Liu X."/>
        </authorList>
    </citation>
    <scope>NUCLEOTIDE SEQUENCE [LARGE SCALE GENOMIC DNA]</scope>
    <source>
        <strain evidence="11">Cailab_2021Rc</strain>
        <tissue evidence="11">Muscle</tissue>
    </source>
</reference>
<evidence type="ECO:0000256" key="6">
    <source>
        <dbReference type="ARBA" id="ARBA00022490"/>
    </source>
</evidence>
<evidence type="ECO:0000256" key="5">
    <source>
        <dbReference type="ARBA" id="ARBA00012911"/>
    </source>
</evidence>
<dbReference type="EC" id="4.1.3.3" evidence="5"/>
<dbReference type="GO" id="GO:0005737">
    <property type="term" value="C:cytoplasm"/>
    <property type="evidence" value="ECO:0007669"/>
    <property type="project" value="UniProtKB-SubCell"/>
</dbReference>
<sequence>MTVDERKSVLECWVNSAHRLTIMAQIGGDCLTNVCSMARHAGALDAGAILCLPDLFFRPTTVRQLVDYLQVVSQSAPRTPLFYYHIPSFTGVNLDMEEFLKLGRKEISTLAGIKYTHTDLEHAVRCLNVDSESCNVFLGADQILAGACIYGFDSAIATTLNIFPSLLQDIMESMVGNMESGDITIARQCQELLNNRIRDITNFGNISF</sequence>
<protein>
    <recommendedName>
        <fullName evidence="5">N-acetylneuraminate lyase</fullName>
        <ecNumber evidence="5">4.1.3.3</ecNumber>
    </recommendedName>
</protein>
<keyword evidence="9" id="KW-0119">Carbohydrate metabolism</keyword>
<evidence type="ECO:0000313" key="11">
    <source>
        <dbReference type="EMBL" id="KAL1140189.1"/>
    </source>
</evidence>
<gene>
    <name evidence="11" type="ORF">AAG570_000121</name>
</gene>
<comment type="subcellular location">
    <subcellularLocation>
        <location evidence="1">Cytoplasm</location>
    </subcellularLocation>
</comment>
<dbReference type="InterPro" id="IPR002220">
    <property type="entry name" value="DapA-like"/>
</dbReference>
<evidence type="ECO:0000256" key="8">
    <source>
        <dbReference type="ARBA" id="ARBA00023270"/>
    </source>
</evidence>
<comment type="catalytic activity">
    <reaction evidence="10">
        <text>aceneuramate = aldehydo-N-acetyl-D-mannosamine + pyruvate</text>
        <dbReference type="Rhea" id="RHEA:23296"/>
        <dbReference type="ChEBI" id="CHEBI:15361"/>
        <dbReference type="ChEBI" id="CHEBI:17122"/>
        <dbReference type="ChEBI" id="CHEBI:173083"/>
        <dbReference type="EC" id="4.1.3.3"/>
    </reaction>
</comment>
<dbReference type="AlphaFoldDB" id="A0ABD0ZJG7"/>
<evidence type="ECO:0000256" key="3">
    <source>
        <dbReference type="ARBA" id="ARBA00006324"/>
    </source>
</evidence>
<comment type="similarity">
    <text evidence="3">Belongs to the DapA family. NanA subfamily.</text>
</comment>
<evidence type="ECO:0000256" key="10">
    <source>
        <dbReference type="ARBA" id="ARBA00044906"/>
    </source>
</evidence>
<name>A0ABD0ZJG7_9HEMI</name>
<evidence type="ECO:0000256" key="9">
    <source>
        <dbReference type="ARBA" id="ARBA00023277"/>
    </source>
</evidence>
<proteinExistence type="inferred from homology"/>
<organism evidence="11 12">
    <name type="scientific">Ranatra chinensis</name>
    <dbReference type="NCBI Taxonomy" id="642074"/>
    <lineage>
        <taxon>Eukaryota</taxon>
        <taxon>Metazoa</taxon>
        <taxon>Ecdysozoa</taxon>
        <taxon>Arthropoda</taxon>
        <taxon>Hexapoda</taxon>
        <taxon>Insecta</taxon>
        <taxon>Pterygota</taxon>
        <taxon>Neoptera</taxon>
        <taxon>Paraneoptera</taxon>
        <taxon>Hemiptera</taxon>
        <taxon>Heteroptera</taxon>
        <taxon>Panheteroptera</taxon>
        <taxon>Nepomorpha</taxon>
        <taxon>Nepidae</taxon>
        <taxon>Ranatrinae</taxon>
        <taxon>Ranatra</taxon>
    </lineage>
</organism>
<evidence type="ECO:0000256" key="4">
    <source>
        <dbReference type="ARBA" id="ARBA00011881"/>
    </source>
</evidence>
<keyword evidence="8" id="KW-0704">Schiff base</keyword>
<comment type="pathway">
    <text evidence="2">Amino-sugar metabolism; N-acetylneuraminate degradation.</text>
</comment>
<dbReference type="SMART" id="SM01130">
    <property type="entry name" value="DHDPS"/>
    <property type="match status" value="1"/>
</dbReference>
<keyword evidence="6" id="KW-0963">Cytoplasm</keyword>
<keyword evidence="7" id="KW-0456">Lyase</keyword>
<dbReference type="SUPFAM" id="SSF51569">
    <property type="entry name" value="Aldolase"/>
    <property type="match status" value="1"/>
</dbReference>
<evidence type="ECO:0000313" key="12">
    <source>
        <dbReference type="Proteomes" id="UP001558652"/>
    </source>
</evidence>
<comment type="caution">
    <text evidence="11">The sequence shown here is derived from an EMBL/GenBank/DDBJ whole genome shotgun (WGS) entry which is preliminary data.</text>
</comment>
<evidence type="ECO:0000256" key="1">
    <source>
        <dbReference type="ARBA" id="ARBA00004496"/>
    </source>
</evidence>
<keyword evidence="12" id="KW-1185">Reference proteome</keyword>
<evidence type="ECO:0000256" key="2">
    <source>
        <dbReference type="ARBA" id="ARBA00004878"/>
    </source>
</evidence>
<dbReference type="Pfam" id="PF00701">
    <property type="entry name" value="DHDPS"/>
    <property type="match status" value="1"/>
</dbReference>
<dbReference type="PANTHER" id="PTHR12128:SF21">
    <property type="entry name" value="N-ACETYLNEURAMINATE LYASE"/>
    <property type="match status" value="1"/>
</dbReference>